<dbReference type="PROSITE" id="PS00108">
    <property type="entry name" value="PROTEIN_KINASE_ST"/>
    <property type="match status" value="1"/>
</dbReference>
<sequence length="617" mass="66097">MYLGALIAGRYRVVKGPLEGGTNELWVAVDEGLELGREVVLKRLRGDGAATLARLKAEARAQAAFSHPHVVTLFSVERHETDTDVTWWLVLEYFPRGSLQKLGKIPARRAAGIGAQIADALAALHAKGLVHCDVKPGNIVMAEERKTAKLTDFGAAYRMPDRETITPNGGISHTPAYAAPEVTKGMPQTASDVFSLGVTILALIYGEPIRTVPPPVGSGHRDPFIGVEPLRDLLAVMLDPEPAHRPGADEVHQRLTELAGAARPQAPTSIDPPVTRPDPPGPPPVPDKPNEPGKRGLWAVLSRRSRSIAMGTVVVVVAGASYGTLSLLRGHGKHPPVGKPPNPRIDLHTADPCALIDPRPLARFGRTEVDDDGGNFNRCDVIVHSRKHGDLDVEVQFINGPRPEQTSSVKTMGPIRVVTEPASGTECERTVLLPAPNSGTNAIVSVDGEASAPLCTMADTATSTAVGVLRKGPIRQRSLPPRSLAWQNACALLDGKALNIVPGIDAGRPTAETPWDCKWQSTTEDLQVKLRFDRDQPLTGADGRVMWLNGYQTVITPHGDEADTCVARVVYRDYRGGDQQQMVEMLYLTVEGKPSVTRLCSLATGLAGPAATALPRT</sequence>
<name>A0ABN0XR53_9ACTN</name>
<evidence type="ECO:0000256" key="1">
    <source>
        <dbReference type="ARBA" id="ARBA00012513"/>
    </source>
</evidence>
<dbReference type="EC" id="2.7.11.1" evidence="1"/>
<dbReference type="PANTHER" id="PTHR43289">
    <property type="entry name" value="MITOGEN-ACTIVATED PROTEIN KINASE KINASE KINASE 20-RELATED"/>
    <property type="match status" value="1"/>
</dbReference>
<dbReference type="Proteomes" id="UP001501822">
    <property type="component" value="Unassembled WGS sequence"/>
</dbReference>
<dbReference type="CDD" id="cd14014">
    <property type="entry name" value="STKc_PknB_like"/>
    <property type="match status" value="1"/>
</dbReference>
<evidence type="ECO:0000256" key="7">
    <source>
        <dbReference type="SAM" id="MobiDB-lite"/>
    </source>
</evidence>
<dbReference type="RefSeq" id="WP_252811066.1">
    <property type="nucleotide sequence ID" value="NZ_BAAABM010000070.1"/>
</dbReference>
<feature type="domain" description="Protein kinase" evidence="8">
    <location>
        <begin position="11"/>
        <end position="255"/>
    </location>
</feature>
<evidence type="ECO:0000256" key="4">
    <source>
        <dbReference type="ARBA" id="ARBA00022741"/>
    </source>
</evidence>
<proteinExistence type="predicted"/>
<dbReference type="SMART" id="SM00220">
    <property type="entry name" value="S_TKc"/>
    <property type="match status" value="1"/>
</dbReference>
<protein>
    <recommendedName>
        <fullName evidence="1">non-specific serine/threonine protein kinase</fullName>
        <ecNumber evidence="1">2.7.11.1</ecNumber>
    </recommendedName>
</protein>
<organism evidence="9 10">
    <name type="scientific">Actinoallomurus spadix</name>
    <dbReference type="NCBI Taxonomy" id="79912"/>
    <lineage>
        <taxon>Bacteria</taxon>
        <taxon>Bacillati</taxon>
        <taxon>Actinomycetota</taxon>
        <taxon>Actinomycetes</taxon>
        <taxon>Streptosporangiales</taxon>
        <taxon>Thermomonosporaceae</taxon>
        <taxon>Actinoallomurus</taxon>
    </lineage>
</organism>
<dbReference type="SUPFAM" id="SSF56112">
    <property type="entry name" value="Protein kinase-like (PK-like)"/>
    <property type="match status" value="1"/>
</dbReference>
<evidence type="ECO:0000256" key="6">
    <source>
        <dbReference type="ARBA" id="ARBA00022840"/>
    </source>
</evidence>
<dbReference type="Gene3D" id="3.30.200.20">
    <property type="entry name" value="Phosphorylase Kinase, domain 1"/>
    <property type="match status" value="1"/>
</dbReference>
<reference evidence="9 10" key="1">
    <citation type="journal article" date="2019" name="Int. J. Syst. Evol. Microbiol.">
        <title>The Global Catalogue of Microorganisms (GCM) 10K type strain sequencing project: providing services to taxonomists for standard genome sequencing and annotation.</title>
        <authorList>
            <consortium name="The Broad Institute Genomics Platform"/>
            <consortium name="The Broad Institute Genome Sequencing Center for Infectious Disease"/>
            <person name="Wu L."/>
            <person name="Ma J."/>
        </authorList>
    </citation>
    <scope>NUCLEOTIDE SEQUENCE [LARGE SCALE GENOMIC DNA]</scope>
    <source>
        <strain evidence="9 10">JCM 3146</strain>
    </source>
</reference>
<keyword evidence="5" id="KW-0418">Kinase</keyword>
<keyword evidence="10" id="KW-1185">Reference proteome</keyword>
<evidence type="ECO:0000313" key="9">
    <source>
        <dbReference type="EMBL" id="GAA0370768.1"/>
    </source>
</evidence>
<evidence type="ECO:0000256" key="3">
    <source>
        <dbReference type="ARBA" id="ARBA00022679"/>
    </source>
</evidence>
<keyword evidence="2" id="KW-0723">Serine/threonine-protein kinase</keyword>
<evidence type="ECO:0000256" key="5">
    <source>
        <dbReference type="ARBA" id="ARBA00022777"/>
    </source>
</evidence>
<dbReference type="PANTHER" id="PTHR43289:SF6">
    <property type="entry name" value="SERINE_THREONINE-PROTEIN KINASE NEKL-3"/>
    <property type="match status" value="1"/>
</dbReference>
<evidence type="ECO:0000256" key="2">
    <source>
        <dbReference type="ARBA" id="ARBA00022527"/>
    </source>
</evidence>
<feature type="compositionally biased region" description="Pro residues" evidence="7">
    <location>
        <begin position="274"/>
        <end position="287"/>
    </location>
</feature>
<keyword evidence="6" id="KW-0067">ATP-binding</keyword>
<comment type="caution">
    <text evidence="9">The sequence shown here is derived from an EMBL/GenBank/DDBJ whole genome shotgun (WGS) entry which is preliminary data.</text>
</comment>
<dbReference type="Gene3D" id="1.10.510.10">
    <property type="entry name" value="Transferase(Phosphotransferase) domain 1"/>
    <property type="match status" value="1"/>
</dbReference>
<dbReference type="InterPro" id="IPR000719">
    <property type="entry name" value="Prot_kinase_dom"/>
</dbReference>
<accession>A0ABN0XR53</accession>
<dbReference type="Pfam" id="PF00069">
    <property type="entry name" value="Pkinase"/>
    <property type="match status" value="1"/>
</dbReference>
<evidence type="ECO:0000259" key="8">
    <source>
        <dbReference type="PROSITE" id="PS50011"/>
    </source>
</evidence>
<feature type="region of interest" description="Disordered" evidence="7">
    <location>
        <begin position="260"/>
        <end position="295"/>
    </location>
</feature>
<dbReference type="PROSITE" id="PS50011">
    <property type="entry name" value="PROTEIN_KINASE_DOM"/>
    <property type="match status" value="1"/>
</dbReference>
<dbReference type="InterPro" id="IPR011009">
    <property type="entry name" value="Kinase-like_dom_sf"/>
</dbReference>
<gene>
    <name evidence="9" type="ORF">GCM10010151_70830</name>
</gene>
<evidence type="ECO:0000313" key="10">
    <source>
        <dbReference type="Proteomes" id="UP001501822"/>
    </source>
</evidence>
<keyword evidence="3" id="KW-0808">Transferase</keyword>
<dbReference type="InterPro" id="IPR008271">
    <property type="entry name" value="Ser/Thr_kinase_AS"/>
</dbReference>
<dbReference type="EMBL" id="BAAABM010000070">
    <property type="protein sequence ID" value="GAA0370768.1"/>
    <property type="molecule type" value="Genomic_DNA"/>
</dbReference>
<keyword evidence="4" id="KW-0547">Nucleotide-binding</keyword>